<evidence type="ECO:0000313" key="2">
    <source>
        <dbReference type="Proteomes" id="UP001143910"/>
    </source>
</evidence>
<dbReference type="Proteomes" id="UP001143910">
    <property type="component" value="Unassembled WGS sequence"/>
</dbReference>
<sequence length="240" mass="25057">MRDRDGRALVKVCEDEDANDPLSRKELDELRDVFRRPLPPVAVVAKSESENGAGSEGYEAASSTPRRIKGETDTGTNTDPRGTIRTLQGSSSLSTTADLGPARPLRLHDIPHIRDAVQPPVSTTAARPPITIHRLPPTSGNAQTGAAVVATTPAMKTSKTDTLASAYALGRLSTTQAAGKCPLCSLDNDAAALLCAACANVLRPEAVLGSWQCGSRSCSETGYMNAGDCGVCGLCGGRRL</sequence>
<proteinExistence type="predicted"/>
<evidence type="ECO:0000313" key="1">
    <source>
        <dbReference type="EMBL" id="KAJ2965168.1"/>
    </source>
</evidence>
<protein>
    <submittedName>
        <fullName evidence="1">Uncharacterized protein</fullName>
    </submittedName>
</protein>
<dbReference type="EMBL" id="JANJQO010003108">
    <property type="protein sequence ID" value="KAJ2965168.1"/>
    <property type="molecule type" value="Genomic_DNA"/>
</dbReference>
<organism evidence="1 2">
    <name type="scientific">Zarea fungicola</name>
    <dbReference type="NCBI Taxonomy" id="93591"/>
    <lineage>
        <taxon>Eukaryota</taxon>
        <taxon>Fungi</taxon>
        <taxon>Dikarya</taxon>
        <taxon>Ascomycota</taxon>
        <taxon>Pezizomycotina</taxon>
        <taxon>Sordariomycetes</taxon>
        <taxon>Hypocreomycetidae</taxon>
        <taxon>Hypocreales</taxon>
        <taxon>Cordycipitaceae</taxon>
        <taxon>Zarea</taxon>
    </lineage>
</organism>
<gene>
    <name evidence="1" type="ORF">NQ176_g10751</name>
</gene>
<reference evidence="1" key="1">
    <citation type="submission" date="2022-08" db="EMBL/GenBank/DDBJ databases">
        <title>Genome Sequence of Lecanicillium fungicola.</title>
        <authorList>
            <person name="Buettner E."/>
        </authorList>
    </citation>
    <scope>NUCLEOTIDE SEQUENCE</scope>
    <source>
        <strain evidence="1">Babe33</strain>
    </source>
</reference>
<accession>A0ACC1MF60</accession>
<name>A0ACC1MF60_9HYPO</name>
<comment type="caution">
    <text evidence="1">The sequence shown here is derived from an EMBL/GenBank/DDBJ whole genome shotgun (WGS) entry which is preliminary data.</text>
</comment>
<keyword evidence="2" id="KW-1185">Reference proteome</keyword>